<evidence type="ECO:0000256" key="2">
    <source>
        <dbReference type="SAM" id="MobiDB-lite"/>
    </source>
</evidence>
<name>A0ABX8QTK5_9ACTN</name>
<organism evidence="4 5">
    <name type="scientific">Actinomadura graeca</name>
    <dbReference type="NCBI Taxonomy" id="2750812"/>
    <lineage>
        <taxon>Bacteria</taxon>
        <taxon>Bacillati</taxon>
        <taxon>Actinomycetota</taxon>
        <taxon>Actinomycetes</taxon>
        <taxon>Streptosporangiales</taxon>
        <taxon>Thermomonosporaceae</taxon>
        <taxon>Actinomadura</taxon>
    </lineage>
</organism>
<feature type="transmembrane region" description="Helical" evidence="1">
    <location>
        <begin position="111"/>
        <end position="134"/>
    </location>
</feature>
<dbReference type="RefSeq" id="WP_231334438.1">
    <property type="nucleotide sequence ID" value="NZ_CP059572.1"/>
</dbReference>
<feature type="transmembrane region" description="Helical" evidence="1">
    <location>
        <begin position="85"/>
        <end position="104"/>
    </location>
</feature>
<dbReference type="Pfam" id="PF03707">
    <property type="entry name" value="MHYT"/>
    <property type="match status" value="3"/>
</dbReference>
<accession>A0ABX8QTK5</accession>
<dbReference type="PROSITE" id="PS50924">
    <property type="entry name" value="MHYT"/>
    <property type="match status" value="1"/>
</dbReference>
<keyword evidence="1" id="KW-0472">Membrane</keyword>
<feature type="domain" description="MHYT" evidence="3">
    <location>
        <begin position="9"/>
        <end position="199"/>
    </location>
</feature>
<evidence type="ECO:0000313" key="4">
    <source>
        <dbReference type="EMBL" id="QXJ21294.1"/>
    </source>
</evidence>
<feature type="transmembrane region" description="Helical" evidence="1">
    <location>
        <begin position="146"/>
        <end position="166"/>
    </location>
</feature>
<dbReference type="PANTHER" id="PTHR35152:SF1">
    <property type="entry name" value="DOMAIN SIGNALLING PROTEIN, PUTATIVE (AFU_ORTHOLOGUE AFUA_5G11310)-RELATED"/>
    <property type="match status" value="1"/>
</dbReference>
<feature type="transmembrane region" description="Helical" evidence="1">
    <location>
        <begin position="44"/>
        <end position="65"/>
    </location>
</feature>
<evidence type="ECO:0000313" key="5">
    <source>
        <dbReference type="Proteomes" id="UP001049518"/>
    </source>
</evidence>
<protein>
    <recommendedName>
        <fullName evidence="3">MHYT domain-containing protein</fullName>
    </recommendedName>
</protein>
<evidence type="ECO:0000259" key="3">
    <source>
        <dbReference type="PROSITE" id="PS50924"/>
    </source>
</evidence>
<dbReference type="EMBL" id="CP059572">
    <property type="protein sequence ID" value="QXJ21294.1"/>
    <property type="molecule type" value="Genomic_DNA"/>
</dbReference>
<keyword evidence="5" id="KW-1185">Reference proteome</keyword>
<dbReference type="Proteomes" id="UP001049518">
    <property type="component" value="Chromosome"/>
</dbReference>
<sequence>MTHVHHFTYGPLTPIAAYVMSFVGALLGLQCTSRARVATGRSQASWLALAAVSIGGTGVWVMHFIAMLGFSVGGMDIRYNVPLTLFSAVIAIGVVGVGMFLVGFGGEKARFILPAGIITGLGVASMHYAGMAAMNMPADVSYQPGIVLLSVVIAVVAASAALWFTLRVRRTAATVGAALIMGVAVSGMHYTGMAAMRVRSLPGADPASGAQAGNLLMPLIVGVSIVAVALLVIVSVYPSENEVAYMAELERQLRDRRAASQPPARSPGVPPGGERQAGEWFGGGPPSQR</sequence>
<feature type="compositionally biased region" description="Gly residues" evidence="2">
    <location>
        <begin position="280"/>
        <end position="289"/>
    </location>
</feature>
<feature type="region of interest" description="Disordered" evidence="2">
    <location>
        <begin position="255"/>
        <end position="289"/>
    </location>
</feature>
<dbReference type="InterPro" id="IPR005330">
    <property type="entry name" value="MHYT_dom"/>
</dbReference>
<feature type="transmembrane region" description="Helical" evidence="1">
    <location>
        <begin position="173"/>
        <end position="195"/>
    </location>
</feature>
<evidence type="ECO:0000256" key="1">
    <source>
        <dbReference type="PROSITE-ProRule" id="PRU00244"/>
    </source>
</evidence>
<proteinExistence type="predicted"/>
<reference evidence="4" key="1">
    <citation type="submission" date="2020-07" db="EMBL/GenBank/DDBJ databases">
        <authorList>
            <person name="Tarantini F.S."/>
            <person name="Hong K.W."/>
            <person name="Chan K.G."/>
        </authorList>
    </citation>
    <scope>NUCLEOTIDE SEQUENCE</scope>
    <source>
        <strain evidence="4">32-07</strain>
    </source>
</reference>
<gene>
    <name evidence="4" type="ORF">AGRA3207_002132</name>
</gene>
<feature type="transmembrane region" description="Helical" evidence="1">
    <location>
        <begin position="215"/>
        <end position="237"/>
    </location>
</feature>
<dbReference type="PANTHER" id="PTHR35152">
    <property type="entry name" value="DOMAIN SIGNALLING PROTEIN, PUTATIVE (AFU_ORTHOLOGUE AFUA_5G11310)-RELATED"/>
    <property type="match status" value="1"/>
</dbReference>
<feature type="transmembrane region" description="Helical" evidence="1">
    <location>
        <begin position="12"/>
        <end position="32"/>
    </location>
</feature>
<keyword evidence="1" id="KW-0812">Transmembrane</keyword>
<keyword evidence="1" id="KW-1133">Transmembrane helix</keyword>